<dbReference type="GO" id="GO:0046677">
    <property type="term" value="P:response to antibiotic"/>
    <property type="evidence" value="ECO:0007669"/>
    <property type="project" value="InterPro"/>
</dbReference>
<feature type="domain" description="HTH tetR-type" evidence="7">
    <location>
        <begin position="27"/>
        <end position="87"/>
    </location>
</feature>
<organism evidence="8 9">
    <name type="scientific">Mycobacteroides franklinii</name>
    <dbReference type="NCBI Taxonomy" id="948102"/>
    <lineage>
        <taxon>Bacteria</taxon>
        <taxon>Bacillati</taxon>
        <taxon>Actinomycetota</taxon>
        <taxon>Actinomycetes</taxon>
        <taxon>Mycobacteriales</taxon>
        <taxon>Mycobacteriaceae</taxon>
        <taxon>Mycobacteroides</taxon>
    </lineage>
</organism>
<dbReference type="PROSITE" id="PS50977">
    <property type="entry name" value="HTH_TETR_2"/>
    <property type="match status" value="1"/>
</dbReference>
<evidence type="ECO:0000313" key="8">
    <source>
        <dbReference type="EMBL" id="TDH20210.1"/>
    </source>
</evidence>
<dbReference type="GO" id="GO:0003700">
    <property type="term" value="F:DNA-binding transcription factor activity"/>
    <property type="evidence" value="ECO:0007669"/>
    <property type="project" value="TreeGrafter"/>
</dbReference>
<evidence type="ECO:0000256" key="3">
    <source>
        <dbReference type="ARBA" id="ARBA00023125"/>
    </source>
</evidence>
<dbReference type="Pfam" id="PF02909">
    <property type="entry name" value="TetR_C_1"/>
    <property type="match status" value="1"/>
</dbReference>
<protein>
    <submittedName>
        <fullName evidence="8">TetR family transcriptional regulator</fullName>
    </submittedName>
</protein>
<reference evidence="8 9" key="1">
    <citation type="journal article" date="2019" name="Sci. Rep.">
        <title>Extended insight into the Mycobacterium chelonae-abscessus complex through whole genome sequencing of Mycobacterium salmoniphilum outbreak and Mycobacterium salmoniphilum-like strains.</title>
        <authorList>
            <person name="Behra P.R.K."/>
            <person name="Das S."/>
            <person name="Pettersson B.M.F."/>
            <person name="Shirreff L."/>
            <person name="DuCote T."/>
            <person name="Jacobsson K.G."/>
            <person name="Ennis D.G."/>
            <person name="Kirsebom L.A."/>
        </authorList>
    </citation>
    <scope>NUCLEOTIDE SEQUENCE [LARGE SCALE GENOMIC DNA]</scope>
    <source>
        <strain evidence="8 9">DSM 45524</strain>
    </source>
</reference>
<evidence type="ECO:0000256" key="1">
    <source>
        <dbReference type="ARBA" id="ARBA00022491"/>
    </source>
</evidence>
<keyword evidence="3 5" id="KW-0238">DNA-binding</keyword>
<dbReference type="Pfam" id="PF00440">
    <property type="entry name" value="TetR_N"/>
    <property type="match status" value="1"/>
</dbReference>
<dbReference type="PANTHER" id="PTHR30055:SF151">
    <property type="entry name" value="TRANSCRIPTIONAL REGULATORY PROTEIN"/>
    <property type="match status" value="1"/>
</dbReference>
<evidence type="ECO:0000256" key="4">
    <source>
        <dbReference type="ARBA" id="ARBA00023163"/>
    </source>
</evidence>
<gene>
    <name evidence="8" type="ORF">EJ571_15565</name>
</gene>
<proteinExistence type="predicted"/>
<evidence type="ECO:0000313" key="9">
    <source>
        <dbReference type="Proteomes" id="UP000295627"/>
    </source>
</evidence>
<dbReference type="PRINTS" id="PR00400">
    <property type="entry name" value="TETREPRESSOR"/>
</dbReference>
<dbReference type="InterPro" id="IPR004111">
    <property type="entry name" value="Repressor_TetR_C"/>
</dbReference>
<dbReference type="RefSeq" id="WP_078335245.1">
    <property type="nucleotide sequence ID" value="NZ_MAFQ01000010.1"/>
</dbReference>
<dbReference type="SUPFAM" id="SSF46689">
    <property type="entry name" value="Homeodomain-like"/>
    <property type="match status" value="1"/>
</dbReference>
<keyword evidence="1" id="KW-0678">Repressor</keyword>
<evidence type="ECO:0000256" key="5">
    <source>
        <dbReference type="PROSITE-ProRule" id="PRU00335"/>
    </source>
</evidence>
<dbReference type="InterPro" id="IPR009057">
    <property type="entry name" value="Homeodomain-like_sf"/>
</dbReference>
<evidence type="ECO:0000256" key="6">
    <source>
        <dbReference type="SAM" id="MobiDB-lite"/>
    </source>
</evidence>
<evidence type="ECO:0000259" key="7">
    <source>
        <dbReference type="PROSITE" id="PS50977"/>
    </source>
</evidence>
<comment type="caution">
    <text evidence="8">The sequence shown here is derived from an EMBL/GenBank/DDBJ whole genome shotgun (WGS) entry which is preliminary data.</text>
</comment>
<dbReference type="PANTHER" id="PTHR30055">
    <property type="entry name" value="HTH-TYPE TRANSCRIPTIONAL REGULATOR RUTR"/>
    <property type="match status" value="1"/>
</dbReference>
<keyword evidence="4" id="KW-0804">Transcription</keyword>
<name>A0A4R5P9M2_9MYCO</name>
<dbReference type="GO" id="GO:0045892">
    <property type="term" value="P:negative regulation of DNA-templated transcription"/>
    <property type="evidence" value="ECO:0007669"/>
    <property type="project" value="InterPro"/>
</dbReference>
<dbReference type="EMBL" id="RXLR01000017">
    <property type="protein sequence ID" value="TDH20210.1"/>
    <property type="molecule type" value="Genomic_DNA"/>
</dbReference>
<dbReference type="Proteomes" id="UP000295627">
    <property type="component" value="Unassembled WGS sequence"/>
</dbReference>
<keyword evidence="2" id="KW-0805">Transcription regulation</keyword>
<feature type="region of interest" description="Disordered" evidence="6">
    <location>
        <begin position="1"/>
        <end position="21"/>
    </location>
</feature>
<dbReference type="AlphaFoldDB" id="A0A4R5P9M2"/>
<dbReference type="InterPro" id="IPR050109">
    <property type="entry name" value="HTH-type_TetR-like_transc_reg"/>
</dbReference>
<evidence type="ECO:0000256" key="2">
    <source>
        <dbReference type="ARBA" id="ARBA00023015"/>
    </source>
</evidence>
<accession>A0A4R5P9M2</accession>
<dbReference type="InterPro" id="IPR001647">
    <property type="entry name" value="HTH_TetR"/>
</dbReference>
<dbReference type="GO" id="GO:0000976">
    <property type="term" value="F:transcription cis-regulatory region binding"/>
    <property type="evidence" value="ECO:0007669"/>
    <property type="project" value="TreeGrafter"/>
</dbReference>
<sequence length="247" mass="27077">MPKQPAGPAAHDGQGTIRSPAGRTDIRLTRAMILQAALEIVDRSGIDGLSMRRLGEALGRDPVTLYRHIPSKAALLDGVAEMVLAELVVDTNDPDWEAQLRSVAHDFRRLALRHPNAVPLLVTRPLSTPLGQRPPGMVRPLENILRLLTSTGFRGEEALHVYRVLFGYLHGHILNELQEVLERPEETDQVLQLGLHRLPITEFPLLRSLAPALASYDGAAELDHGLDLLLPGLSSPRADPDRTGETT</sequence>
<dbReference type="InterPro" id="IPR036271">
    <property type="entry name" value="Tet_transcr_reg_TetR-rel_C_sf"/>
</dbReference>
<dbReference type="Gene3D" id="1.10.357.10">
    <property type="entry name" value="Tetracycline Repressor, domain 2"/>
    <property type="match status" value="1"/>
</dbReference>
<dbReference type="SUPFAM" id="SSF48498">
    <property type="entry name" value="Tetracyclin repressor-like, C-terminal domain"/>
    <property type="match status" value="1"/>
</dbReference>
<dbReference type="InterPro" id="IPR003012">
    <property type="entry name" value="Tet_transcr_reg_TetR"/>
</dbReference>
<feature type="DNA-binding region" description="H-T-H motif" evidence="5">
    <location>
        <begin position="50"/>
        <end position="69"/>
    </location>
</feature>
<dbReference type="Gene3D" id="1.10.10.60">
    <property type="entry name" value="Homeodomain-like"/>
    <property type="match status" value="1"/>
</dbReference>